<evidence type="ECO:0000259" key="1">
    <source>
        <dbReference type="Pfam" id="PF01494"/>
    </source>
</evidence>
<sequence length="343" mass="36868">MTKVLISGASVAGPALAYFLSDHCDVTVVERAPGPRDSGWAIDFRGGAIEVLAELGISDRIRDLDTRSRGTAVLDADGAKTGELPREVFSGELEVPKRDLTRLLHEITADRARYVFDDSITSIRDGHVEFERSPAADYDLVIGADGVYSKVRRLAFGPAGLLHLGLSGVGFSMPNHLGLDHSGLLWQHGGAFVYLFSGNDPDRLTVGLSFGTESPELDRRSRAEQERATRAAFAGHGWEIPRLLDAMAAADDFWFGSTCQVRIDSWSAGRVALVGDAGYCAAPTSGMGTSQALIGARTLARCLLETSDHEAALVAYERELRPYVAENQEIGRAHAQSLTATPA</sequence>
<evidence type="ECO:0000313" key="3">
    <source>
        <dbReference type="Proteomes" id="UP000585638"/>
    </source>
</evidence>
<evidence type="ECO:0000313" key="2">
    <source>
        <dbReference type="EMBL" id="MBB5897448.1"/>
    </source>
</evidence>
<reference evidence="2 3" key="1">
    <citation type="submission" date="2020-08" db="EMBL/GenBank/DDBJ databases">
        <title>Sequencing the genomes of 1000 actinobacteria strains.</title>
        <authorList>
            <person name="Klenk H.-P."/>
        </authorList>
    </citation>
    <scope>NUCLEOTIDE SEQUENCE [LARGE SCALE GENOMIC DNA]</scope>
    <source>
        <strain evidence="2 3">DSM 43851</strain>
    </source>
</reference>
<dbReference type="Gene3D" id="3.50.50.60">
    <property type="entry name" value="FAD/NAD(P)-binding domain"/>
    <property type="match status" value="1"/>
</dbReference>
<dbReference type="Proteomes" id="UP000585638">
    <property type="component" value="Unassembled WGS sequence"/>
</dbReference>
<accession>A0A7W9KRL0</accession>
<dbReference type="InterPro" id="IPR051704">
    <property type="entry name" value="FAD_aromatic-hydroxylase"/>
</dbReference>
<dbReference type="InterPro" id="IPR002938">
    <property type="entry name" value="FAD-bd"/>
</dbReference>
<proteinExistence type="predicted"/>
<dbReference type="Gene3D" id="3.30.9.10">
    <property type="entry name" value="D-Amino Acid Oxidase, subunit A, domain 2"/>
    <property type="match status" value="1"/>
</dbReference>
<name>A0A7W9KRL0_9PSEU</name>
<dbReference type="PRINTS" id="PR00420">
    <property type="entry name" value="RNGMNOXGNASE"/>
</dbReference>
<dbReference type="EMBL" id="JACHIR010000003">
    <property type="protein sequence ID" value="MBB5897448.1"/>
    <property type="molecule type" value="Genomic_DNA"/>
</dbReference>
<dbReference type="AlphaFoldDB" id="A0A7W9KRL0"/>
<dbReference type="RefSeq" id="WP_184869926.1">
    <property type="nucleotide sequence ID" value="NZ_JACHIR010000003.1"/>
</dbReference>
<keyword evidence="3" id="KW-1185">Reference proteome</keyword>
<dbReference type="SUPFAM" id="SSF51905">
    <property type="entry name" value="FAD/NAD(P)-binding domain"/>
    <property type="match status" value="1"/>
</dbReference>
<dbReference type="PANTHER" id="PTHR46865">
    <property type="entry name" value="OXIDOREDUCTASE-RELATED"/>
    <property type="match status" value="1"/>
</dbReference>
<dbReference type="Pfam" id="PF01494">
    <property type="entry name" value="FAD_binding_3"/>
    <property type="match status" value="1"/>
</dbReference>
<protein>
    <submittedName>
        <fullName evidence="2">2-polyprenyl-6-methoxyphenol hydroxylase-like FAD-dependent oxidoreductase</fullName>
    </submittedName>
</protein>
<gene>
    <name evidence="2" type="ORF">BJ998_008707</name>
</gene>
<comment type="caution">
    <text evidence="2">The sequence shown here is derived from an EMBL/GenBank/DDBJ whole genome shotgun (WGS) entry which is preliminary data.</text>
</comment>
<dbReference type="PANTHER" id="PTHR46865:SF2">
    <property type="entry name" value="MONOOXYGENASE"/>
    <property type="match status" value="1"/>
</dbReference>
<dbReference type="GO" id="GO:0071949">
    <property type="term" value="F:FAD binding"/>
    <property type="evidence" value="ECO:0007669"/>
    <property type="project" value="InterPro"/>
</dbReference>
<feature type="domain" description="FAD-binding" evidence="1">
    <location>
        <begin position="2"/>
        <end position="325"/>
    </location>
</feature>
<organism evidence="2 3">
    <name type="scientific">Kutzneria kofuensis</name>
    <dbReference type="NCBI Taxonomy" id="103725"/>
    <lineage>
        <taxon>Bacteria</taxon>
        <taxon>Bacillati</taxon>
        <taxon>Actinomycetota</taxon>
        <taxon>Actinomycetes</taxon>
        <taxon>Pseudonocardiales</taxon>
        <taxon>Pseudonocardiaceae</taxon>
        <taxon>Kutzneria</taxon>
    </lineage>
</organism>
<dbReference type="InterPro" id="IPR036188">
    <property type="entry name" value="FAD/NAD-bd_sf"/>
</dbReference>